<sequence length="162" mass="18093">MALQDDFESVRASILCRTSLPSVDVALYEITAEETWKGTIDNSLVNEEYVLLAKTRHPVTTPLTLSSSDATKRIGYDMSKVRCNYCKQFEHMKFNSPFKNKPFVQKTTALGLTAALAPSQDLSSLSHLTREDVQEMIQHTLSGMGTTYVVAFSLSETLSIKY</sequence>
<dbReference type="HOGENOM" id="CLU_1919909_0_0_1"/>
<name>W1PYK7_AMBTC</name>
<keyword evidence="2" id="KW-1185">Reference proteome</keyword>
<dbReference type="OMA" id="ISTCRTT"/>
<dbReference type="PANTHER" id="PTHR34222">
    <property type="entry name" value="GAG_PRE-INTEGRS DOMAIN-CONTAINING PROTEIN"/>
    <property type="match status" value="1"/>
</dbReference>
<protein>
    <submittedName>
        <fullName evidence="1">Uncharacterized protein</fullName>
    </submittedName>
</protein>
<accession>W1PYK7</accession>
<evidence type="ECO:0000313" key="2">
    <source>
        <dbReference type="Proteomes" id="UP000017836"/>
    </source>
</evidence>
<dbReference type="Proteomes" id="UP000017836">
    <property type="component" value="Unassembled WGS sequence"/>
</dbReference>
<dbReference type="eggNOG" id="ENOG502R8UD">
    <property type="taxonomic scope" value="Eukaryota"/>
</dbReference>
<organism evidence="1 2">
    <name type="scientific">Amborella trichopoda</name>
    <dbReference type="NCBI Taxonomy" id="13333"/>
    <lineage>
        <taxon>Eukaryota</taxon>
        <taxon>Viridiplantae</taxon>
        <taxon>Streptophyta</taxon>
        <taxon>Embryophyta</taxon>
        <taxon>Tracheophyta</taxon>
        <taxon>Spermatophyta</taxon>
        <taxon>Magnoliopsida</taxon>
        <taxon>Amborellales</taxon>
        <taxon>Amborellaceae</taxon>
        <taxon>Amborella</taxon>
    </lineage>
</organism>
<proteinExistence type="predicted"/>
<gene>
    <name evidence="1" type="ORF">AMTR_s00040p00197040</name>
</gene>
<dbReference type="PANTHER" id="PTHR34222:SF100">
    <property type="entry name" value="CCHC-TYPE DOMAIN-CONTAINING PROTEIN"/>
    <property type="match status" value="1"/>
</dbReference>
<reference evidence="2" key="1">
    <citation type="journal article" date="2013" name="Science">
        <title>The Amborella genome and the evolution of flowering plants.</title>
        <authorList>
            <consortium name="Amborella Genome Project"/>
        </authorList>
    </citation>
    <scope>NUCLEOTIDE SEQUENCE [LARGE SCALE GENOMIC DNA]</scope>
</reference>
<evidence type="ECO:0000313" key="1">
    <source>
        <dbReference type="EMBL" id="ERN13154.1"/>
    </source>
</evidence>
<dbReference type="Gramene" id="ERN13154">
    <property type="protein sequence ID" value="ERN13154"/>
    <property type="gene ID" value="AMTR_s00040p00197040"/>
</dbReference>
<dbReference type="AlphaFoldDB" id="W1PYK7"/>
<dbReference type="EMBL" id="KI392591">
    <property type="protein sequence ID" value="ERN13154.1"/>
    <property type="molecule type" value="Genomic_DNA"/>
</dbReference>